<proteinExistence type="predicted"/>
<comment type="caution">
    <text evidence="1">The sequence shown here is derived from an EMBL/GenBank/DDBJ whole genome shotgun (WGS) entry which is preliminary data.</text>
</comment>
<sequence length="102" mass="11503">MAQVKDAMERANVVEGKLARLNTRKAKLDEIIAMGRPTGVNFATLVQIPITQQFEASHSAILRRHSAKEKSTIHRIEVVLLFNEVEDLQGFKLKQPHTKVES</sequence>
<accession>A0ACC0AUH7</accession>
<evidence type="ECO:0000313" key="2">
    <source>
        <dbReference type="Proteomes" id="UP001060085"/>
    </source>
</evidence>
<dbReference type="Proteomes" id="UP001060085">
    <property type="component" value="Linkage Group LG05"/>
</dbReference>
<reference evidence="2" key="1">
    <citation type="journal article" date="2023" name="Nat. Plants">
        <title>Single-cell RNA sequencing provides a high-resolution roadmap for understanding the multicellular compartmentation of specialized metabolism.</title>
        <authorList>
            <person name="Sun S."/>
            <person name="Shen X."/>
            <person name="Li Y."/>
            <person name="Li Y."/>
            <person name="Wang S."/>
            <person name="Li R."/>
            <person name="Zhang H."/>
            <person name="Shen G."/>
            <person name="Guo B."/>
            <person name="Wei J."/>
            <person name="Xu J."/>
            <person name="St-Pierre B."/>
            <person name="Chen S."/>
            <person name="Sun C."/>
        </authorList>
    </citation>
    <scope>NUCLEOTIDE SEQUENCE [LARGE SCALE GENOMIC DNA]</scope>
</reference>
<name>A0ACC0AUH7_CATRO</name>
<organism evidence="1 2">
    <name type="scientific">Catharanthus roseus</name>
    <name type="common">Madagascar periwinkle</name>
    <name type="synonym">Vinca rosea</name>
    <dbReference type="NCBI Taxonomy" id="4058"/>
    <lineage>
        <taxon>Eukaryota</taxon>
        <taxon>Viridiplantae</taxon>
        <taxon>Streptophyta</taxon>
        <taxon>Embryophyta</taxon>
        <taxon>Tracheophyta</taxon>
        <taxon>Spermatophyta</taxon>
        <taxon>Magnoliopsida</taxon>
        <taxon>eudicotyledons</taxon>
        <taxon>Gunneridae</taxon>
        <taxon>Pentapetalae</taxon>
        <taxon>asterids</taxon>
        <taxon>lamiids</taxon>
        <taxon>Gentianales</taxon>
        <taxon>Apocynaceae</taxon>
        <taxon>Rauvolfioideae</taxon>
        <taxon>Vinceae</taxon>
        <taxon>Catharanthinae</taxon>
        <taxon>Catharanthus</taxon>
    </lineage>
</organism>
<evidence type="ECO:0000313" key="1">
    <source>
        <dbReference type="EMBL" id="KAI5663647.1"/>
    </source>
</evidence>
<keyword evidence="2" id="KW-1185">Reference proteome</keyword>
<protein>
    <submittedName>
        <fullName evidence="1">Uncharacterized protein</fullName>
    </submittedName>
</protein>
<gene>
    <name evidence="1" type="ORF">M9H77_22970</name>
</gene>
<dbReference type="EMBL" id="CM044705">
    <property type="protein sequence ID" value="KAI5663647.1"/>
    <property type="molecule type" value="Genomic_DNA"/>
</dbReference>